<evidence type="ECO:0000259" key="2">
    <source>
        <dbReference type="PROSITE" id="PS51372"/>
    </source>
</evidence>
<dbReference type="InterPro" id="IPR036634">
    <property type="entry name" value="PRD_sf"/>
</dbReference>
<dbReference type="RefSeq" id="WP_034165404.1">
    <property type="nucleotide sequence ID" value="NZ_CP006664.1"/>
</dbReference>
<dbReference type="AlphaFoldDB" id="A0A076LG66"/>
<dbReference type="SUPFAM" id="SSF63520">
    <property type="entry name" value="PTS-regulatory domain, PRD"/>
    <property type="match status" value="1"/>
</dbReference>
<name>A0A076LG66_9GAMM</name>
<evidence type="ECO:0000256" key="1">
    <source>
        <dbReference type="ARBA" id="ARBA00022737"/>
    </source>
</evidence>
<evidence type="ECO:0000313" key="3">
    <source>
        <dbReference type="EMBL" id="AIJ07505.1"/>
    </source>
</evidence>
<organism evidence="3 4">
    <name type="scientific">Edwardsiella anguillarum ET080813</name>
    <dbReference type="NCBI Taxonomy" id="667120"/>
    <lineage>
        <taxon>Bacteria</taxon>
        <taxon>Pseudomonadati</taxon>
        <taxon>Pseudomonadota</taxon>
        <taxon>Gammaproteobacteria</taxon>
        <taxon>Enterobacterales</taxon>
        <taxon>Hafniaceae</taxon>
        <taxon>Edwardsiella</taxon>
    </lineage>
</organism>
<dbReference type="PANTHER" id="PTHR30185">
    <property type="entry name" value="CRYPTIC BETA-GLUCOSIDE BGL OPERON ANTITERMINATOR"/>
    <property type="match status" value="1"/>
</dbReference>
<dbReference type="GeneID" id="33938719"/>
<feature type="domain" description="PRD" evidence="2">
    <location>
        <begin position="231"/>
        <end position="338"/>
    </location>
</feature>
<gene>
    <name evidence="3" type="primary">bglG</name>
    <name evidence="3" type="ORF">ETEE_1040</name>
</gene>
<dbReference type="InterPro" id="IPR050661">
    <property type="entry name" value="BglG_antiterminators"/>
</dbReference>
<reference evidence="3 4" key="1">
    <citation type="journal article" date="2012" name="PLoS ONE">
        <title>Edwardsiella comparative phylogenomics reveal the new intra/inter-species taxonomic relationships, virulence evolution and niche adaptation mechanisms.</title>
        <authorList>
            <person name="Yang M."/>
            <person name="Lv Y."/>
            <person name="Xiao J."/>
            <person name="Wu H."/>
            <person name="Zheng H."/>
            <person name="Liu Q."/>
            <person name="Zhang Y."/>
            <person name="Wang Q."/>
        </authorList>
    </citation>
    <scope>NUCLEOTIDE SEQUENCE [LARGE SCALE GENOMIC DNA]</scope>
    <source>
        <strain evidence="4">080813</strain>
    </source>
</reference>
<dbReference type="PROSITE" id="PS51372">
    <property type="entry name" value="PRD_2"/>
    <property type="match status" value="1"/>
</dbReference>
<dbReference type="GO" id="GO:0006355">
    <property type="term" value="P:regulation of DNA-templated transcription"/>
    <property type="evidence" value="ECO:0007669"/>
    <property type="project" value="InterPro"/>
</dbReference>
<dbReference type="Pfam" id="PF00874">
    <property type="entry name" value="PRD"/>
    <property type="match status" value="1"/>
</dbReference>
<dbReference type="Proteomes" id="UP000028681">
    <property type="component" value="Chromosome"/>
</dbReference>
<dbReference type="KEGG" id="ete:ETEE_1040"/>
<dbReference type="PANTHER" id="PTHR30185:SF14">
    <property type="entry name" value="STATIONARY PHASE-INDUCIBLE PROTEIN CSIE-RELATED"/>
    <property type="match status" value="1"/>
</dbReference>
<evidence type="ECO:0000313" key="4">
    <source>
        <dbReference type="Proteomes" id="UP000028681"/>
    </source>
</evidence>
<protein>
    <submittedName>
        <fullName evidence="3">Transcriptional antiterminator, BglG</fullName>
    </submittedName>
</protein>
<dbReference type="Gene3D" id="1.10.1790.10">
    <property type="entry name" value="PRD domain"/>
    <property type="match status" value="1"/>
</dbReference>
<dbReference type="HOGENOM" id="CLU_059716_0_0_6"/>
<dbReference type="EMBL" id="CP006664">
    <property type="protein sequence ID" value="AIJ07505.1"/>
    <property type="molecule type" value="Genomic_DNA"/>
</dbReference>
<sequence length="343" mass="39323">MQNDVPLPPPHSRAERHCNLALRLLLPTTPLTMARLCKLQQQTPYEAERDLSHLVSDIMRYHALHISFHPRHGYRLHGPAYEWRLCLLHWLQRTLRYFPANVELLLSPALHPAFSRQTLYERLQQRAPILESPTIPASAAFTPRQRQLIGCMMLYAAAQGHGGRSDSLMPCWLLPYRRRWLEQKEEYAVAEALCRIYIGDAPADVLEQERLFATLLLTLLKNHSHSPRDNAQDRALMHEIERCVDCVERDSDVRLSQRERLCARLFAHLGAAVERALFDIRIGTPLAAELASHHPALLALTRRAIAGLERHYRIRFSPEELSLIAVSIGAWLMQAGRLQEPPA</sequence>
<accession>A0A076LG66</accession>
<proteinExistence type="predicted"/>
<keyword evidence="1" id="KW-0677">Repeat</keyword>
<dbReference type="InterPro" id="IPR011608">
    <property type="entry name" value="PRD"/>
</dbReference>